<evidence type="ECO:0000256" key="2">
    <source>
        <dbReference type="ARBA" id="ARBA00022692"/>
    </source>
</evidence>
<feature type="transmembrane region" description="Helical" evidence="7">
    <location>
        <begin position="34"/>
        <end position="55"/>
    </location>
</feature>
<dbReference type="InterPro" id="IPR049326">
    <property type="entry name" value="Rhodopsin_dom_fungi"/>
</dbReference>
<gene>
    <name evidence="9" type="ORF">PG999_011803</name>
</gene>
<accession>A0AAW0QP42</accession>
<comment type="caution">
    <text evidence="9">The sequence shown here is derived from an EMBL/GenBank/DDBJ whole genome shotgun (WGS) entry which is preliminary data.</text>
</comment>
<dbReference type="PANTHER" id="PTHR33048">
    <property type="entry name" value="PTH11-LIKE INTEGRAL MEMBRANE PROTEIN (AFU_ORTHOLOGUE AFUA_5G11245)"/>
    <property type="match status" value="1"/>
</dbReference>
<evidence type="ECO:0000256" key="6">
    <source>
        <dbReference type="SAM" id="MobiDB-lite"/>
    </source>
</evidence>
<comment type="subcellular location">
    <subcellularLocation>
        <location evidence="1">Membrane</location>
        <topology evidence="1">Multi-pass membrane protein</topology>
    </subcellularLocation>
</comment>
<feature type="region of interest" description="Disordered" evidence="6">
    <location>
        <begin position="292"/>
        <end position="317"/>
    </location>
</feature>
<evidence type="ECO:0000259" key="8">
    <source>
        <dbReference type="Pfam" id="PF20684"/>
    </source>
</evidence>
<protein>
    <recommendedName>
        <fullName evidence="8">Rhodopsin domain-containing protein</fullName>
    </recommendedName>
</protein>
<keyword evidence="10" id="KW-1185">Reference proteome</keyword>
<feature type="transmembrane region" description="Helical" evidence="7">
    <location>
        <begin position="154"/>
        <end position="180"/>
    </location>
</feature>
<feature type="transmembrane region" description="Helical" evidence="7">
    <location>
        <begin position="192"/>
        <end position="212"/>
    </location>
</feature>
<feature type="domain" description="Rhodopsin" evidence="8">
    <location>
        <begin position="165"/>
        <end position="255"/>
    </location>
</feature>
<dbReference type="AlphaFoldDB" id="A0AAW0QP42"/>
<keyword evidence="3 7" id="KW-1133">Transmembrane helix</keyword>
<evidence type="ECO:0000256" key="4">
    <source>
        <dbReference type="ARBA" id="ARBA00023136"/>
    </source>
</evidence>
<sequence length="373" mass="41858">MDPSLILPFLPPARFVPGRAETIAHAGKIDKTAFQISTGVLFGIAIICVLFRLAIRIFGKREFHWDDALVVFAAITLSAAYGVMVNTLDRLYLTEAFSRGLVVPFREEIPYILDITKWATPFDFLTWTSVYMVKFAFQYFFYTLTKNMRLSITILYWTTVGITLVSWIFTVLFISLPIVILSLARMPLPRKLSLAAMLCLSVAMIVVALVRLVGTVVTTKADSLAAAPVWSFYWAVIEACIALIMTSVITIRGVFVTQPDSTDGRRRQQDSTLWRFGRQLLSSLRSGLSLRSLRRSRPQQTAEPKSGSGSDTPPKIATQQLTRASFGNVMGYGENSMARSESQTELRSVDASYIMEDLNYRSIRKNEVRNESV</sequence>
<feature type="transmembrane region" description="Helical" evidence="7">
    <location>
        <begin position="67"/>
        <end position="84"/>
    </location>
</feature>
<dbReference type="Proteomes" id="UP001392437">
    <property type="component" value="Unassembled WGS sequence"/>
</dbReference>
<comment type="similarity">
    <text evidence="5">Belongs to the SAT4 family.</text>
</comment>
<dbReference type="PANTHER" id="PTHR33048:SF92">
    <property type="entry name" value="INTEGRAL MEMBRANE PROTEIN"/>
    <property type="match status" value="1"/>
</dbReference>
<feature type="transmembrane region" description="Helical" evidence="7">
    <location>
        <begin position="232"/>
        <end position="257"/>
    </location>
</feature>
<evidence type="ECO:0000313" key="10">
    <source>
        <dbReference type="Proteomes" id="UP001392437"/>
    </source>
</evidence>
<evidence type="ECO:0000256" key="7">
    <source>
        <dbReference type="SAM" id="Phobius"/>
    </source>
</evidence>
<organism evidence="9 10">
    <name type="scientific">Apiospora kogelbergensis</name>
    <dbReference type="NCBI Taxonomy" id="1337665"/>
    <lineage>
        <taxon>Eukaryota</taxon>
        <taxon>Fungi</taxon>
        <taxon>Dikarya</taxon>
        <taxon>Ascomycota</taxon>
        <taxon>Pezizomycotina</taxon>
        <taxon>Sordariomycetes</taxon>
        <taxon>Xylariomycetidae</taxon>
        <taxon>Amphisphaeriales</taxon>
        <taxon>Apiosporaceae</taxon>
        <taxon>Apiospora</taxon>
    </lineage>
</organism>
<proteinExistence type="inferred from homology"/>
<evidence type="ECO:0000256" key="3">
    <source>
        <dbReference type="ARBA" id="ARBA00022989"/>
    </source>
</evidence>
<evidence type="ECO:0000313" key="9">
    <source>
        <dbReference type="EMBL" id="KAK8101429.1"/>
    </source>
</evidence>
<dbReference type="EMBL" id="JAQQWP010000009">
    <property type="protein sequence ID" value="KAK8101429.1"/>
    <property type="molecule type" value="Genomic_DNA"/>
</dbReference>
<reference evidence="9 10" key="1">
    <citation type="submission" date="2023-01" db="EMBL/GenBank/DDBJ databases">
        <title>Analysis of 21 Apiospora genomes using comparative genomics revels a genus with tremendous synthesis potential of carbohydrate active enzymes and secondary metabolites.</title>
        <authorList>
            <person name="Sorensen T."/>
        </authorList>
    </citation>
    <scope>NUCLEOTIDE SEQUENCE [LARGE SCALE GENOMIC DNA]</scope>
    <source>
        <strain evidence="9 10">CBS 117206</strain>
    </source>
</reference>
<evidence type="ECO:0000256" key="1">
    <source>
        <dbReference type="ARBA" id="ARBA00004141"/>
    </source>
</evidence>
<keyword evidence="4 7" id="KW-0472">Membrane</keyword>
<dbReference type="Pfam" id="PF20684">
    <property type="entry name" value="Fung_rhodopsin"/>
    <property type="match status" value="1"/>
</dbReference>
<dbReference type="InterPro" id="IPR052337">
    <property type="entry name" value="SAT4-like"/>
</dbReference>
<evidence type="ECO:0000256" key="5">
    <source>
        <dbReference type="ARBA" id="ARBA00038359"/>
    </source>
</evidence>
<name>A0AAW0QP42_9PEZI</name>
<dbReference type="GO" id="GO:0016020">
    <property type="term" value="C:membrane"/>
    <property type="evidence" value="ECO:0007669"/>
    <property type="project" value="UniProtKB-SubCell"/>
</dbReference>
<feature type="compositionally biased region" description="Polar residues" evidence="6">
    <location>
        <begin position="298"/>
        <end position="317"/>
    </location>
</feature>
<keyword evidence="2 7" id="KW-0812">Transmembrane</keyword>